<evidence type="ECO:0000313" key="3">
    <source>
        <dbReference type="WBParaSite" id="Gr19_v10_g8048.t1"/>
    </source>
</evidence>
<protein>
    <submittedName>
        <fullName evidence="3">Secreted protein</fullName>
    </submittedName>
</protein>
<dbReference type="AlphaFoldDB" id="A0A914I9Y9"/>
<keyword evidence="2" id="KW-1185">Reference proteome</keyword>
<proteinExistence type="predicted"/>
<name>A0A914I9Y9_GLORO</name>
<organism evidence="2 3">
    <name type="scientific">Globodera rostochiensis</name>
    <name type="common">Golden nematode worm</name>
    <name type="synonym">Heterodera rostochiensis</name>
    <dbReference type="NCBI Taxonomy" id="31243"/>
    <lineage>
        <taxon>Eukaryota</taxon>
        <taxon>Metazoa</taxon>
        <taxon>Ecdysozoa</taxon>
        <taxon>Nematoda</taxon>
        <taxon>Chromadorea</taxon>
        <taxon>Rhabditida</taxon>
        <taxon>Tylenchina</taxon>
        <taxon>Tylenchomorpha</taxon>
        <taxon>Tylenchoidea</taxon>
        <taxon>Heteroderidae</taxon>
        <taxon>Heteroderinae</taxon>
        <taxon>Globodera</taxon>
    </lineage>
</organism>
<sequence length="95" mass="10798">MPRMNAQLLVLCFFVLVHPSSGAGALLTPGCWFNTVLVRWMMEMIGQMYRHWKSETDRWNGMPVGDALLKCVPKEPFSKEECNAPMPPIENTNEA</sequence>
<feature type="chain" id="PRO_5036719446" evidence="1">
    <location>
        <begin position="23"/>
        <end position="95"/>
    </location>
</feature>
<feature type="signal peptide" evidence="1">
    <location>
        <begin position="1"/>
        <end position="22"/>
    </location>
</feature>
<evidence type="ECO:0000256" key="1">
    <source>
        <dbReference type="SAM" id="SignalP"/>
    </source>
</evidence>
<dbReference type="Proteomes" id="UP000887572">
    <property type="component" value="Unplaced"/>
</dbReference>
<accession>A0A914I9Y9</accession>
<keyword evidence="1" id="KW-0732">Signal</keyword>
<dbReference type="WBParaSite" id="Gr19_v10_g8048.t1">
    <property type="protein sequence ID" value="Gr19_v10_g8048.t1"/>
    <property type="gene ID" value="Gr19_v10_g8048"/>
</dbReference>
<evidence type="ECO:0000313" key="2">
    <source>
        <dbReference type="Proteomes" id="UP000887572"/>
    </source>
</evidence>
<reference evidence="3" key="1">
    <citation type="submission" date="2022-11" db="UniProtKB">
        <authorList>
            <consortium name="WormBaseParasite"/>
        </authorList>
    </citation>
    <scope>IDENTIFICATION</scope>
</reference>